<gene>
    <name evidence="2" type="ORF">EHQ64_10870</name>
</gene>
<evidence type="ECO:0000256" key="1">
    <source>
        <dbReference type="SAM" id="SignalP"/>
    </source>
</evidence>
<keyword evidence="3" id="KW-1185">Reference proteome</keyword>
<protein>
    <submittedName>
        <fullName evidence="2">Heme-binding protein HmuY</fullName>
    </submittedName>
</protein>
<proteinExistence type="predicted"/>
<dbReference type="CDD" id="cd12105">
    <property type="entry name" value="HmuY"/>
    <property type="match status" value="1"/>
</dbReference>
<dbReference type="OrthoDB" id="325449at2"/>
<feature type="chain" id="PRO_5020320879" evidence="1">
    <location>
        <begin position="20"/>
        <end position="217"/>
    </location>
</feature>
<dbReference type="Pfam" id="PF14064">
    <property type="entry name" value="HmuY"/>
    <property type="match status" value="1"/>
</dbReference>
<sequence>MKILYSFFIILIGVSTAFCGPSNGGEDGLALLAALEDGGAGGCIKAPGETTTTGSGTKTTQVNATASGCWVYLDLKAGGVETTKSGTWDLRFKRFIIGTNSGDSGTRDGGSCRVGDGDPVTGINDVTGVGDCISPGLEVDAVQSQTGGGGFGTATESASPALWTWYNYNGTTHVLSPYPIGYYIQGSDGVSKFALEVVDYYDGAGTSGFPKITWKPL</sequence>
<reference evidence="2" key="1">
    <citation type="journal article" date="2019" name="PLoS Negl. Trop. Dis.">
        <title>Revisiting the worldwide diversity of Leptospira species in the environment.</title>
        <authorList>
            <person name="Vincent A.T."/>
            <person name="Schiettekatte O."/>
            <person name="Bourhy P."/>
            <person name="Veyrier F.J."/>
            <person name="Picardeau M."/>
        </authorList>
    </citation>
    <scope>NUCLEOTIDE SEQUENCE [LARGE SCALE GENOMIC DNA]</scope>
    <source>
        <strain evidence="2">201702455</strain>
    </source>
</reference>
<dbReference type="InterPro" id="IPR025921">
    <property type="entry name" value="HmuY"/>
</dbReference>
<comment type="caution">
    <text evidence="2">The sequence shown here is derived from an EMBL/GenBank/DDBJ whole genome shotgun (WGS) entry which is preliminary data.</text>
</comment>
<organism evidence="2 3">
    <name type="scientific">Leptospira sarikeiensis</name>
    <dbReference type="NCBI Taxonomy" id="2484943"/>
    <lineage>
        <taxon>Bacteria</taxon>
        <taxon>Pseudomonadati</taxon>
        <taxon>Spirochaetota</taxon>
        <taxon>Spirochaetia</taxon>
        <taxon>Leptospirales</taxon>
        <taxon>Leptospiraceae</taxon>
        <taxon>Leptospira</taxon>
    </lineage>
</organism>
<evidence type="ECO:0000313" key="3">
    <source>
        <dbReference type="Proteomes" id="UP000297762"/>
    </source>
</evidence>
<accession>A0A4R9K7R1</accession>
<evidence type="ECO:0000313" key="2">
    <source>
        <dbReference type="EMBL" id="TGL61476.1"/>
    </source>
</evidence>
<feature type="signal peptide" evidence="1">
    <location>
        <begin position="1"/>
        <end position="19"/>
    </location>
</feature>
<keyword evidence="1" id="KW-0732">Signal</keyword>
<dbReference type="AlphaFoldDB" id="A0A4R9K7R1"/>
<name>A0A4R9K7R1_9LEPT</name>
<dbReference type="RefSeq" id="WP_135649511.1">
    <property type="nucleotide sequence ID" value="NZ_RQGF01000026.1"/>
</dbReference>
<dbReference type="Proteomes" id="UP000297762">
    <property type="component" value="Unassembled WGS sequence"/>
</dbReference>
<dbReference type="EMBL" id="RQGF01000026">
    <property type="protein sequence ID" value="TGL61476.1"/>
    <property type="molecule type" value="Genomic_DNA"/>
</dbReference>